<keyword evidence="1" id="KW-0472">Membrane</keyword>
<feature type="chain" id="PRO_5046491469" evidence="2">
    <location>
        <begin position="22"/>
        <end position="519"/>
    </location>
</feature>
<keyword evidence="1" id="KW-1133">Transmembrane helix</keyword>
<evidence type="ECO:0000313" key="4">
    <source>
        <dbReference type="RefSeq" id="XP_013772261.1"/>
    </source>
</evidence>
<keyword evidence="3" id="KW-1185">Reference proteome</keyword>
<proteinExistence type="predicted"/>
<evidence type="ECO:0000313" key="3">
    <source>
        <dbReference type="Proteomes" id="UP000694941"/>
    </source>
</evidence>
<reference evidence="4" key="1">
    <citation type="submission" date="2025-08" db="UniProtKB">
        <authorList>
            <consortium name="RefSeq"/>
        </authorList>
    </citation>
    <scope>IDENTIFICATION</scope>
    <source>
        <tissue evidence="4">Muscle</tissue>
    </source>
</reference>
<gene>
    <name evidence="4" type="primary">LOC106457396</name>
</gene>
<keyword evidence="2" id="KW-0732">Signal</keyword>
<accession>A0ABM1B0G6</accession>
<protein>
    <submittedName>
        <fullName evidence="4">Uncharacterized protein LOC106457396 isoform X1</fullName>
    </submittedName>
</protein>
<name>A0ABM1B0G6_LIMPO</name>
<feature type="transmembrane region" description="Helical" evidence="1">
    <location>
        <begin position="468"/>
        <end position="494"/>
    </location>
</feature>
<dbReference type="RefSeq" id="XP_013772261.1">
    <property type="nucleotide sequence ID" value="XM_013916807.2"/>
</dbReference>
<evidence type="ECO:0000256" key="2">
    <source>
        <dbReference type="SAM" id="SignalP"/>
    </source>
</evidence>
<keyword evidence="1" id="KW-0812">Transmembrane</keyword>
<dbReference type="GeneID" id="106457396"/>
<feature type="signal peptide" evidence="2">
    <location>
        <begin position="1"/>
        <end position="21"/>
    </location>
</feature>
<evidence type="ECO:0000256" key="1">
    <source>
        <dbReference type="SAM" id="Phobius"/>
    </source>
</evidence>
<sequence>MKLFIEYWLTALLGTNVLLSAQSFESSGCEKGVEGKWKPFPGKVVGFGLSKLNNASVRINLMYHTDTLESCLKECCNSQYGECNIFGFSTKRIHSNCYHWFCSPLSLCLFVEAKDTDSYVLITNKDRISDNKNTEDSSKYAPDHKLTDLNIPAPKLSKETAESTQFYQEAVSNSSNLPNHQEEVTILHVKNGEPSHRVNDSVEKLHKVLKSDSISNVALTTNRENLLDRTVSNIVVQKPFFLVTSGSGSKRNISLVTDLKVQQDLKHEEFTATTFPEIKNASSVIIRNLPFSLSDNYTIPTNNITAEQISEDFNIKVVTSSRFSNNEPTEVAEKKQAVISSRSDILNSSLPPLSKIKHSNISNNFQSLKQNISITQSSFIMINFSHFSMSTFPPRAMNKTLKTNDYMTLVSRLSVSDRQLKTVSTVYYTNIPVKFSESFYINESKTINITKTLTGNDTFMNDQNYLNLYVSSLQIVIILMIGLIMLLTAFGIIGKRVSETWQRRNYSKMNFLTEGMYYS</sequence>
<organism evidence="3 4">
    <name type="scientific">Limulus polyphemus</name>
    <name type="common">Atlantic horseshoe crab</name>
    <dbReference type="NCBI Taxonomy" id="6850"/>
    <lineage>
        <taxon>Eukaryota</taxon>
        <taxon>Metazoa</taxon>
        <taxon>Ecdysozoa</taxon>
        <taxon>Arthropoda</taxon>
        <taxon>Chelicerata</taxon>
        <taxon>Merostomata</taxon>
        <taxon>Xiphosura</taxon>
        <taxon>Limulidae</taxon>
        <taxon>Limulus</taxon>
    </lineage>
</organism>
<dbReference type="Proteomes" id="UP000694941">
    <property type="component" value="Unplaced"/>
</dbReference>